<dbReference type="Proteomes" id="UP000186894">
    <property type="component" value="Unassembled WGS sequence"/>
</dbReference>
<dbReference type="GO" id="GO:0032259">
    <property type="term" value="P:methylation"/>
    <property type="evidence" value="ECO:0007669"/>
    <property type="project" value="UniProtKB-KW"/>
</dbReference>
<evidence type="ECO:0000259" key="1">
    <source>
        <dbReference type="Pfam" id="PF13649"/>
    </source>
</evidence>
<dbReference type="InterPro" id="IPR041698">
    <property type="entry name" value="Methyltransf_25"/>
</dbReference>
<sequence length="202" mass="22240">MTDAAARIIDLYSRHAVAWTRARGTALRERAWIERFADILRPGATVLDIGCGSGEPIARFLASGGHPITGVDGSPEMVALFRTNLPSEAAETVDMRSLKMNRRYGGLVAWDSFFHLTDHEQRMMFPIFCDHAEPEAPLLFTSGPAFGEAIGTLEGEPLYHASLDPNEYDLLLNENGFDVVAHVAEDADCGGRTVWLARQRPL</sequence>
<dbReference type="SUPFAM" id="SSF53335">
    <property type="entry name" value="S-adenosyl-L-methionine-dependent methyltransferases"/>
    <property type="match status" value="1"/>
</dbReference>
<dbReference type="OrthoDB" id="9765084at2"/>
<dbReference type="GO" id="GO:0008168">
    <property type="term" value="F:methyltransferase activity"/>
    <property type="evidence" value="ECO:0007669"/>
    <property type="project" value="UniProtKB-KW"/>
</dbReference>
<accession>A0A1Q8ZQU4</accession>
<dbReference type="STRING" id="1867956.BJF95_07805"/>
<keyword evidence="2" id="KW-0808">Transferase</keyword>
<reference evidence="2 3" key="1">
    <citation type="submission" date="2016-09" db="EMBL/GenBank/DDBJ databases">
        <title>Rhizobium oryziradicis sp. nov., isolated from the root of rice.</title>
        <authorList>
            <person name="Zhao J."/>
            <person name="Zhang X."/>
        </authorList>
    </citation>
    <scope>NUCLEOTIDE SEQUENCE [LARGE SCALE GENOMIC DNA]</scope>
    <source>
        <strain evidence="2 3">N19</strain>
    </source>
</reference>
<dbReference type="InterPro" id="IPR029063">
    <property type="entry name" value="SAM-dependent_MTases_sf"/>
</dbReference>
<dbReference type="CDD" id="cd02440">
    <property type="entry name" value="AdoMet_MTases"/>
    <property type="match status" value="1"/>
</dbReference>
<name>A0A1Q8ZQU4_9HYPH</name>
<dbReference type="AlphaFoldDB" id="A0A1Q8ZQU4"/>
<evidence type="ECO:0000313" key="2">
    <source>
        <dbReference type="EMBL" id="OLP44426.1"/>
    </source>
</evidence>
<feature type="domain" description="Methyltransferase" evidence="1">
    <location>
        <begin position="46"/>
        <end position="126"/>
    </location>
</feature>
<organism evidence="2 3">
    <name type="scientific">Rhizobium oryziradicis</name>
    <dbReference type="NCBI Taxonomy" id="1867956"/>
    <lineage>
        <taxon>Bacteria</taxon>
        <taxon>Pseudomonadati</taxon>
        <taxon>Pseudomonadota</taxon>
        <taxon>Alphaproteobacteria</taxon>
        <taxon>Hyphomicrobiales</taxon>
        <taxon>Rhizobiaceae</taxon>
        <taxon>Rhizobium/Agrobacterium group</taxon>
        <taxon>Rhizobium</taxon>
    </lineage>
</organism>
<dbReference type="EMBL" id="MKIM01000027">
    <property type="protein sequence ID" value="OLP44426.1"/>
    <property type="molecule type" value="Genomic_DNA"/>
</dbReference>
<dbReference type="Gene3D" id="3.40.50.150">
    <property type="entry name" value="Vaccinia Virus protein VP39"/>
    <property type="match status" value="1"/>
</dbReference>
<gene>
    <name evidence="2" type="ORF">BJF95_07805</name>
</gene>
<protein>
    <submittedName>
        <fullName evidence="2">Methyltransferase</fullName>
    </submittedName>
</protein>
<proteinExistence type="predicted"/>
<dbReference type="RefSeq" id="WP_075639937.1">
    <property type="nucleotide sequence ID" value="NZ_MKIM01000027.1"/>
</dbReference>
<comment type="caution">
    <text evidence="2">The sequence shown here is derived from an EMBL/GenBank/DDBJ whole genome shotgun (WGS) entry which is preliminary data.</text>
</comment>
<dbReference type="Pfam" id="PF13649">
    <property type="entry name" value="Methyltransf_25"/>
    <property type="match status" value="1"/>
</dbReference>
<keyword evidence="3" id="KW-1185">Reference proteome</keyword>
<evidence type="ECO:0000313" key="3">
    <source>
        <dbReference type="Proteomes" id="UP000186894"/>
    </source>
</evidence>
<keyword evidence="2" id="KW-0489">Methyltransferase</keyword>